<gene>
    <name evidence="3" type="ORF">R5R35_001952</name>
</gene>
<name>A0AAN9W1X3_9ORTH</name>
<dbReference type="EMBL" id="JAZDUA010000022">
    <property type="protein sequence ID" value="KAK7872615.1"/>
    <property type="molecule type" value="Genomic_DNA"/>
</dbReference>
<dbReference type="PANTHER" id="PTHR11012:SF56">
    <property type="entry name" value="CHK KINASE-LIKE DOMAIN-CONTAINING PROTEIN-RELATED"/>
    <property type="match status" value="1"/>
</dbReference>
<evidence type="ECO:0000313" key="4">
    <source>
        <dbReference type="Proteomes" id="UP001378592"/>
    </source>
</evidence>
<dbReference type="SUPFAM" id="SSF56112">
    <property type="entry name" value="Protein kinase-like (PK-like)"/>
    <property type="match status" value="1"/>
</dbReference>
<organism evidence="3 4">
    <name type="scientific">Gryllus longicercus</name>
    <dbReference type="NCBI Taxonomy" id="2509291"/>
    <lineage>
        <taxon>Eukaryota</taxon>
        <taxon>Metazoa</taxon>
        <taxon>Ecdysozoa</taxon>
        <taxon>Arthropoda</taxon>
        <taxon>Hexapoda</taxon>
        <taxon>Insecta</taxon>
        <taxon>Pterygota</taxon>
        <taxon>Neoptera</taxon>
        <taxon>Polyneoptera</taxon>
        <taxon>Orthoptera</taxon>
        <taxon>Ensifera</taxon>
        <taxon>Gryllidea</taxon>
        <taxon>Grylloidea</taxon>
        <taxon>Gryllidae</taxon>
        <taxon>Gryllinae</taxon>
        <taxon>Gryllus</taxon>
    </lineage>
</organism>
<sequence>MPPAAEQRPRQEGEDDQEEEGAWVDGELLRQVLDGGTLVHLDVQRAVGKGENYLSVLYRARVEYHPAGSEETQVKHLIVKGLPAGEFMATFVEEIGCFRREADIYDEVLPRLYAFADERLGGKSFKRFSALSHKTSRPDTLVLDDLRPEGFVMAPRRDRLDFAHSKLVVQTLARLHVLSLSYCEEHPGYISQFDDRMYSEHNRERLQQFIPPQIKSIAEEIREWKGFAEIADKLEALIPKSIDKLIETCKHVQGGRTVLVHGDSWVNNILFKYSDSGEPIDLRFVDYQLTREASPGQDLNYFLFSSPRSDIRERHFDDLLHEYCDEFKRCAKDLRYSGPLITFDEIRKDINRTLYFGFISVLTTMAVVLVDPEDSPDLSKFTEEQVQKGEGMNIFEKVYKSKNFQEAFQNLLPFFDEQGVFE</sequence>
<dbReference type="Proteomes" id="UP001378592">
    <property type="component" value="Unassembled WGS sequence"/>
</dbReference>
<proteinExistence type="predicted"/>
<dbReference type="AlphaFoldDB" id="A0AAN9W1X3"/>
<evidence type="ECO:0000313" key="3">
    <source>
        <dbReference type="EMBL" id="KAK7872615.1"/>
    </source>
</evidence>
<dbReference type="InterPro" id="IPR004119">
    <property type="entry name" value="EcKL"/>
</dbReference>
<keyword evidence="4" id="KW-1185">Reference proteome</keyword>
<evidence type="ECO:0000256" key="1">
    <source>
        <dbReference type="SAM" id="MobiDB-lite"/>
    </source>
</evidence>
<feature type="domain" description="CHK kinase-like" evidence="2">
    <location>
        <begin position="141"/>
        <end position="333"/>
    </location>
</feature>
<dbReference type="InterPro" id="IPR015897">
    <property type="entry name" value="CHK_kinase-like"/>
</dbReference>
<dbReference type="Gene3D" id="3.90.1200.10">
    <property type="match status" value="1"/>
</dbReference>
<reference evidence="3 4" key="1">
    <citation type="submission" date="2024-03" db="EMBL/GenBank/DDBJ databases">
        <title>The genome assembly and annotation of the cricket Gryllus longicercus Weissman &amp; Gray.</title>
        <authorList>
            <person name="Szrajer S."/>
            <person name="Gray D."/>
            <person name="Ylla G."/>
        </authorList>
    </citation>
    <scope>NUCLEOTIDE SEQUENCE [LARGE SCALE GENOMIC DNA]</scope>
    <source>
        <strain evidence="3">DAG 2021-001</strain>
        <tissue evidence="3">Whole body minus gut</tissue>
    </source>
</reference>
<dbReference type="PANTHER" id="PTHR11012">
    <property type="entry name" value="PROTEIN KINASE-LIKE DOMAIN-CONTAINING"/>
    <property type="match status" value="1"/>
</dbReference>
<feature type="region of interest" description="Disordered" evidence="1">
    <location>
        <begin position="1"/>
        <end position="21"/>
    </location>
</feature>
<accession>A0AAN9W1X3</accession>
<evidence type="ECO:0000259" key="2">
    <source>
        <dbReference type="SMART" id="SM00587"/>
    </source>
</evidence>
<protein>
    <recommendedName>
        <fullName evidence="2">CHK kinase-like domain-containing protein</fullName>
    </recommendedName>
</protein>
<comment type="caution">
    <text evidence="3">The sequence shown here is derived from an EMBL/GenBank/DDBJ whole genome shotgun (WGS) entry which is preliminary data.</text>
</comment>
<dbReference type="Pfam" id="PF02958">
    <property type="entry name" value="EcKL"/>
    <property type="match status" value="1"/>
</dbReference>
<dbReference type="InterPro" id="IPR011009">
    <property type="entry name" value="Kinase-like_dom_sf"/>
</dbReference>
<dbReference type="SMART" id="SM00587">
    <property type="entry name" value="CHK"/>
    <property type="match status" value="1"/>
</dbReference>